<evidence type="ECO:0000256" key="4">
    <source>
        <dbReference type="SAM" id="SignalP"/>
    </source>
</evidence>
<organism evidence="5 6">
    <name type="scientific">Paracoccus jeotgali</name>
    <dbReference type="NCBI Taxonomy" id="2065379"/>
    <lineage>
        <taxon>Bacteria</taxon>
        <taxon>Pseudomonadati</taxon>
        <taxon>Pseudomonadota</taxon>
        <taxon>Alphaproteobacteria</taxon>
        <taxon>Rhodobacterales</taxon>
        <taxon>Paracoccaceae</taxon>
        <taxon>Paracoccus</taxon>
    </lineage>
</organism>
<dbReference type="EMBL" id="CP025583">
    <property type="protein sequence ID" value="AUM73972.1"/>
    <property type="molecule type" value="Genomic_DNA"/>
</dbReference>
<dbReference type="PANTHER" id="PTHR33376:SF5">
    <property type="entry name" value="EXTRACYTOPLASMIC SOLUTE RECEPTOR PROTEIN"/>
    <property type="match status" value="1"/>
</dbReference>
<feature type="signal peptide" evidence="4">
    <location>
        <begin position="1"/>
        <end position="25"/>
    </location>
</feature>
<keyword evidence="3" id="KW-0574">Periplasm</keyword>
<evidence type="ECO:0000256" key="2">
    <source>
        <dbReference type="ARBA" id="ARBA00022729"/>
    </source>
</evidence>
<protein>
    <submittedName>
        <fullName evidence="5">ABC transporter substrate-binding protein</fullName>
    </submittedName>
</protein>
<proteinExistence type="predicted"/>
<dbReference type="KEGG" id="paru:CYR75_06485"/>
<dbReference type="NCBIfam" id="NF037995">
    <property type="entry name" value="TRAP_S1"/>
    <property type="match status" value="1"/>
</dbReference>
<dbReference type="AlphaFoldDB" id="A0A2K9MEQ3"/>
<dbReference type="Gene3D" id="3.40.190.170">
    <property type="entry name" value="Bacterial extracellular solute-binding protein, family 7"/>
    <property type="match status" value="1"/>
</dbReference>
<dbReference type="InterPro" id="IPR038404">
    <property type="entry name" value="TRAP_DctP_sf"/>
</dbReference>
<dbReference type="InterPro" id="IPR018389">
    <property type="entry name" value="DctP_fam"/>
</dbReference>
<evidence type="ECO:0000256" key="3">
    <source>
        <dbReference type="ARBA" id="ARBA00022764"/>
    </source>
</evidence>
<keyword evidence="2 4" id="KW-0732">Signal</keyword>
<dbReference type="OrthoDB" id="6139617at2"/>
<gene>
    <name evidence="5" type="ORF">CYR75_06485</name>
</gene>
<sequence>MNFRFNRLGGAAVALSCLLATTASADEAVLRAVSAFQVGTTIYEPFERFVEQVNENGKGIVQIDVIGGPDAMPPFEVGNALRGGIIDLANTTAVYHANLVPEGLAMTLTNRSMEELRENGGYDLLDQIHKDKAKIHWLGRLLQNIQYHIYLSEVPEELDFDGLKIRSAPTYQAFFSALGITPVQTAAGEVFTALERGTIDGYAWPSIGVFDLGWQEKTAARVDPGFYQVETGVYFSQAAWEKLTEAQQDFLTEQMIAFEGDADRYSTLADEEAARQAEAGIKTYELEGEARETFIAESNEEGWKPVIAASPENGAKLRELLVK</sequence>
<reference evidence="6" key="1">
    <citation type="submission" date="2017-12" db="EMBL/GenBank/DDBJ databases">
        <title>Genomic analysis of Paracoccus sp. CBA4604.</title>
        <authorList>
            <person name="Roh S.W."/>
            <person name="Kim J.Y."/>
            <person name="Kim J.S."/>
        </authorList>
    </citation>
    <scope>NUCLEOTIDE SEQUENCE [LARGE SCALE GENOMIC DNA]</scope>
    <source>
        <strain evidence="6">CBA4604</strain>
    </source>
</reference>
<dbReference type="GO" id="GO:0042597">
    <property type="term" value="C:periplasmic space"/>
    <property type="evidence" value="ECO:0007669"/>
    <property type="project" value="UniProtKB-SubCell"/>
</dbReference>
<dbReference type="Pfam" id="PF03480">
    <property type="entry name" value="DctP"/>
    <property type="match status" value="1"/>
</dbReference>
<evidence type="ECO:0000313" key="5">
    <source>
        <dbReference type="EMBL" id="AUM73972.1"/>
    </source>
</evidence>
<dbReference type="GO" id="GO:0055085">
    <property type="term" value="P:transmembrane transport"/>
    <property type="evidence" value="ECO:0007669"/>
    <property type="project" value="InterPro"/>
</dbReference>
<accession>A0A2K9MEQ3</accession>
<name>A0A2K9MEQ3_9RHOB</name>
<keyword evidence="6" id="KW-1185">Reference proteome</keyword>
<feature type="chain" id="PRO_5014597153" evidence="4">
    <location>
        <begin position="26"/>
        <end position="323"/>
    </location>
</feature>
<dbReference type="RefSeq" id="WP_101499323.1">
    <property type="nucleotide sequence ID" value="NZ_CP025583.1"/>
</dbReference>
<comment type="subcellular location">
    <subcellularLocation>
        <location evidence="1">Periplasm</location>
    </subcellularLocation>
</comment>
<evidence type="ECO:0000256" key="1">
    <source>
        <dbReference type="ARBA" id="ARBA00004418"/>
    </source>
</evidence>
<dbReference type="Proteomes" id="UP000234882">
    <property type="component" value="Chromosome"/>
</dbReference>
<evidence type="ECO:0000313" key="6">
    <source>
        <dbReference type="Proteomes" id="UP000234882"/>
    </source>
</evidence>
<dbReference type="PANTHER" id="PTHR33376">
    <property type="match status" value="1"/>
</dbReference>